<feature type="domain" description="HTH lysR-type" evidence="5">
    <location>
        <begin position="1"/>
        <end position="58"/>
    </location>
</feature>
<dbReference type="InterPro" id="IPR000847">
    <property type="entry name" value="LysR_HTH_N"/>
</dbReference>
<evidence type="ECO:0000313" key="6">
    <source>
        <dbReference type="EMBL" id="PWF25532.1"/>
    </source>
</evidence>
<protein>
    <submittedName>
        <fullName evidence="6">LysR family transcriptional regulator</fullName>
    </submittedName>
</protein>
<dbReference type="Pfam" id="PF00126">
    <property type="entry name" value="HTH_1"/>
    <property type="match status" value="1"/>
</dbReference>
<dbReference type="Proteomes" id="UP000245212">
    <property type="component" value="Unassembled WGS sequence"/>
</dbReference>
<dbReference type="InterPro" id="IPR036390">
    <property type="entry name" value="WH_DNA-bd_sf"/>
</dbReference>
<dbReference type="Gene3D" id="1.10.10.10">
    <property type="entry name" value="Winged helix-like DNA-binding domain superfamily/Winged helix DNA-binding domain"/>
    <property type="match status" value="1"/>
</dbReference>
<reference evidence="7" key="1">
    <citation type="submission" date="2018-05" db="EMBL/GenBank/DDBJ databases">
        <authorList>
            <person name="Li Y."/>
        </authorList>
    </citation>
    <scope>NUCLEOTIDE SEQUENCE [LARGE SCALE GENOMIC DNA]</scope>
    <source>
        <strain evidence="7">3d-2-2</strain>
    </source>
</reference>
<evidence type="ECO:0000256" key="4">
    <source>
        <dbReference type="ARBA" id="ARBA00023163"/>
    </source>
</evidence>
<name>A0A2V1K989_9BURK</name>
<dbReference type="PROSITE" id="PS50931">
    <property type="entry name" value="HTH_LYSR"/>
    <property type="match status" value="1"/>
</dbReference>
<comment type="similarity">
    <text evidence="1">Belongs to the LysR transcriptional regulatory family.</text>
</comment>
<accession>A0A2V1K989</accession>
<keyword evidence="3" id="KW-0238">DNA-binding</keyword>
<keyword evidence="4" id="KW-0804">Transcription</keyword>
<dbReference type="RefSeq" id="WP_109060936.1">
    <property type="nucleotide sequence ID" value="NZ_QETA01000001.1"/>
</dbReference>
<keyword evidence="2" id="KW-0805">Transcription regulation</keyword>
<sequence>MNMTWLEDFLTLAATGNFSRAADDRHVTQPAFGRRVRALEEWLGAELFDRSSQPVQLTEAGLWFHDTARNLLAEMHRLPGEARAMAEAASSRLRFAATHALSLTFVPDWLRRFDVYTLAGNLQLESDMLRRCETLLAQRRVQFVLCHAHAQASSPMEQAGHISMAVGHDTLLPVSAAGSGDQASRHSLDDTTAPLLAYSDESGLGHILAAACPAAQLRLAAHTVFTAHLASVLRTMALDGRGVAWLPFSLIAPDLDAGRLQPAGGPQWQVPLEIRLYRNPAPLGKTAEALWVAVGAQA</sequence>
<keyword evidence="7" id="KW-1185">Reference proteome</keyword>
<dbReference type="GO" id="GO:0000976">
    <property type="term" value="F:transcription cis-regulatory region binding"/>
    <property type="evidence" value="ECO:0007669"/>
    <property type="project" value="TreeGrafter"/>
</dbReference>
<dbReference type="Gene3D" id="3.40.190.10">
    <property type="entry name" value="Periplasmic binding protein-like II"/>
    <property type="match status" value="2"/>
</dbReference>
<dbReference type="AlphaFoldDB" id="A0A2V1K989"/>
<proteinExistence type="inferred from homology"/>
<dbReference type="PANTHER" id="PTHR30126:SF2">
    <property type="entry name" value="HTH-TYPE TRANSCRIPTIONAL REGULATOR YJIE"/>
    <property type="match status" value="1"/>
</dbReference>
<dbReference type="SUPFAM" id="SSF46785">
    <property type="entry name" value="Winged helix' DNA-binding domain"/>
    <property type="match status" value="1"/>
</dbReference>
<evidence type="ECO:0000256" key="1">
    <source>
        <dbReference type="ARBA" id="ARBA00009437"/>
    </source>
</evidence>
<evidence type="ECO:0000256" key="3">
    <source>
        <dbReference type="ARBA" id="ARBA00023125"/>
    </source>
</evidence>
<comment type="caution">
    <text evidence="6">The sequence shown here is derived from an EMBL/GenBank/DDBJ whole genome shotgun (WGS) entry which is preliminary data.</text>
</comment>
<dbReference type="InterPro" id="IPR036388">
    <property type="entry name" value="WH-like_DNA-bd_sf"/>
</dbReference>
<evidence type="ECO:0000256" key="2">
    <source>
        <dbReference type="ARBA" id="ARBA00023015"/>
    </source>
</evidence>
<dbReference type="Pfam" id="PF03466">
    <property type="entry name" value="LysR_substrate"/>
    <property type="match status" value="1"/>
</dbReference>
<dbReference type="SUPFAM" id="SSF53850">
    <property type="entry name" value="Periplasmic binding protein-like II"/>
    <property type="match status" value="1"/>
</dbReference>
<dbReference type="PANTHER" id="PTHR30126">
    <property type="entry name" value="HTH-TYPE TRANSCRIPTIONAL REGULATOR"/>
    <property type="match status" value="1"/>
</dbReference>
<dbReference type="PRINTS" id="PR00039">
    <property type="entry name" value="HTHLYSR"/>
</dbReference>
<organism evidence="6 7">
    <name type="scientific">Corticimicrobacter populi</name>
    <dbReference type="NCBI Taxonomy" id="2175229"/>
    <lineage>
        <taxon>Bacteria</taxon>
        <taxon>Pseudomonadati</taxon>
        <taxon>Pseudomonadota</taxon>
        <taxon>Betaproteobacteria</taxon>
        <taxon>Burkholderiales</taxon>
        <taxon>Alcaligenaceae</taxon>
        <taxon>Corticimicrobacter</taxon>
    </lineage>
</organism>
<dbReference type="GO" id="GO:0003700">
    <property type="term" value="F:DNA-binding transcription factor activity"/>
    <property type="evidence" value="ECO:0007669"/>
    <property type="project" value="InterPro"/>
</dbReference>
<gene>
    <name evidence="6" type="ORF">DD235_00275</name>
</gene>
<dbReference type="FunFam" id="1.10.10.10:FF:000001">
    <property type="entry name" value="LysR family transcriptional regulator"/>
    <property type="match status" value="1"/>
</dbReference>
<evidence type="ECO:0000313" key="7">
    <source>
        <dbReference type="Proteomes" id="UP000245212"/>
    </source>
</evidence>
<dbReference type="EMBL" id="QETA01000001">
    <property type="protein sequence ID" value="PWF25532.1"/>
    <property type="molecule type" value="Genomic_DNA"/>
</dbReference>
<evidence type="ECO:0000259" key="5">
    <source>
        <dbReference type="PROSITE" id="PS50931"/>
    </source>
</evidence>
<dbReference type="InterPro" id="IPR005119">
    <property type="entry name" value="LysR_subst-bd"/>
</dbReference>